<dbReference type="InterPro" id="IPR049734">
    <property type="entry name" value="NudC-like_C"/>
</dbReference>
<comment type="caution">
    <text evidence="11">The sequence shown here is derived from an EMBL/GenBank/DDBJ whole genome shotgun (WGS) entry which is preliminary data.</text>
</comment>
<dbReference type="NCBIfam" id="NF001299">
    <property type="entry name" value="PRK00241.1"/>
    <property type="match status" value="1"/>
</dbReference>
<accession>A0AA44TH87</accession>
<gene>
    <name evidence="11" type="ORF">B1B09_11640</name>
</gene>
<evidence type="ECO:0000256" key="7">
    <source>
        <dbReference type="ARBA" id="ARBA00022842"/>
    </source>
</evidence>
<keyword evidence="8" id="KW-0520">NAD</keyword>
<comment type="cofactor">
    <cofactor evidence="2">
        <name>Zn(2+)</name>
        <dbReference type="ChEBI" id="CHEBI:29105"/>
    </cofactor>
</comment>
<dbReference type="Pfam" id="PF00293">
    <property type="entry name" value="NUDIX"/>
    <property type="match status" value="1"/>
</dbReference>
<evidence type="ECO:0000256" key="9">
    <source>
        <dbReference type="ARBA" id="ARBA00023679"/>
    </source>
</evidence>
<evidence type="ECO:0000256" key="3">
    <source>
        <dbReference type="ARBA" id="ARBA00009595"/>
    </source>
</evidence>
<dbReference type="SUPFAM" id="SSF55811">
    <property type="entry name" value="Nudix"/>
    <property type="match status" value="1"/>
</dbReference>
<dbReference type="Proteomes" id="UP000226191">
    <property type="component" value="Unassembled WGS sequence"/>
</dbReference>
<dbReference type="EMBL" id="MVCE01000006">
    <property type="protein sequence ID" value="PGF32092.1"/>
    <property type="molecule type" value="Genomic_DNA"/>
</dbReference>
<dbReference type="PANTHER" id="PTHR42904:SF6">
    <property type="entry name" value="NAD-CAPPED RNA HYDROLASE NUDT12"/>
    <property type="match status" value="1"/>
</dbReference>
<dbReference type="GO" id="GO:0035529">
    <property type="term" value="F:NADH pyrophosphatase activity"/>
    <property type="evidence" value="ECO:0007669"/>
    <property type="project" value="TreeGrafter"/>
</dbReference>
<dbReference type="GO" id="GO:0005829">
    <property type="term" value="C:cytosol"/>
    <property type="evidence" value="ECO:0007669"/>
    <property type="project" value="TreeGrafter"/>
</dbReference>
<dbReference type="GO" id="GO:0006742">
    <property type="term" value="P:NADP+ catabolic process"/>
    <property type="evidence" value="ECO:0007669"/>
    <property type="project" value="TreeGrafter"/>
</dbReference>
<protein>
    <recommendedName>
        <fullName evidence="4">NAD(+) diphosphatase</fullName>
        <ecNumber evidence="4">3.6.1.22</ecNumber>
    </recommendedName>
</protein>
<dbReference type="Gene3D" id="3.90.79.10">
    <property type="entry name" value="Nucleoside Triphosphate Pyrophosphohydrolase"/>
    <property type="match status" value="1"/>
</dbReference>
<dbReference type="InterPro" id="IPR050241">
    <property type="entry name" value="NAD-cap_RNA_hydrolase_NudC"/>
</dbReference>
<organism evidence="11 12">
    <name type="scientific">Cutibacterium acnes</name>
    <name type="common">Propionibacterium acnes</name>
    <dbReference type="NCBI Taxonomy" id="1747"/>
    <lineage>
        <taxon>Bacteria</taxon>
        <taxon>Bacillati</taxon>
        <taxon>Actinomycetota</taxon>
        <taxon>Actinomycetes</taxon>
        <taxon>Propionibacteriales</taxon>
        <taxon>Propionibacteriaceae</taxon>
        <taxon>Cutibacterium</taxon>
    </lineage>
</organism>
<evidence type="ECO:0000256" key="1">
    <source>
        <dbReference type="ARBA" id="ARBA00001946"/>
    </source>
</evidence>
<evidence type="ECO:0000256" key="6">
    <source>
        <dbReference type="ARBA" id="ARBA00022801"/>
    </source>
</evidence>
<dbReference type="PROSITE" id="PS51462">
    <property type="entry name" value="NUDIX"/>
    <property type="match status" value="1"/>
</dbReference>
<keyword evidence="6 11" id="KW-0378">Hydrolase</keyword>
<dbReference type="InterPro" id="IPR015797">
    <property type="entry name" value="NUDIX_hydrolase-like_dom_sf"/>
</dbReference>
<evidence type="ECO:0000256" key="2">
    <source>
        <dbReference type="ARBA" id="ARBA00001947"/>
    </source>
</evidence>
<keyword evidence="7" id="KW-0460">Magnesium</keyword>
<comment type="cofactor">
    <cofactor evidence="1">
        <name>Mg(2+)</name>
        <dbReference type="ChEBI" id="CHEBI:18420"/>
    </cofactor>
</comment>
<keyword evidence="5" id="KW-0479">Metal-binding</keyword>
<evidence type="ECO:0000259" key="10">
    <source>
        <dbReference type="PROSITE" id="PS51462"/>
    </source>
</evidence>
<dbReference type="GO" id="GO:0019677">
    <property type="term" value="P:NAD+ catabolic process"/>
    <property type="evidence" value="ECO:0007669"/>
    <property type="project" value="TreeGrafter"/>
</dbReference>
<evidence type="ECO:0000256" key="5">
    <source>
        <dbReference type="ARBA" id="ARBA00022723"/>
    </source>
</evidence>
<evidence type="ECO:0000256" key="4">
    <source>
        <dbReference type="ARBA" id="ARBA00012381"/>
    </source>
</evidence>
<dbReference type="AlphaFoldDB" id="A0AA44TH87"/>
<dbReference type="RefSeq" id="WP_098827435.1">
    <property type="nucleotide sequence ID" value="NZ_MVCE01000006.1"/>
</dbReference>
<dbReference type="PROSITE" id="PS00893">
    <property type="entry name" value="NUDIX_BOX"/>
    <property type="match status" value="1"/>
</dbReference>
<dbReference type="PANTHER" id="PTHR42904">
    <property type="entry name" value="NUDIX HYDROLASE, NUDC SUBFAMILY"/>
    <property type="match status" value="1"/>
</dbReference>
<comment type="similarity">
    <text evidence="3">Belongs to the Nudix hydrolase family. NudC subfamily.</text>
</comment>
<proteinExistence type="inferred from homology"/>
<feature type="domain" description="Nudix hydrolase" evidence="10">
    <location>
        <begin position="150"/>
        <end position="273"/>
    </location>
</feature>
<dbReference type="Gene3D" id="3.90.79.20">
    <property type="match status" value="1"/>
</dbReference>
<dbReference type="EC" id="3.6.1.22" evidence="4"/>
<name>A0AA44TH87_CUTAC</name>
<dbReference type="GO" id="GO:0046872">
    <property type="term" value="F:metal ion binding"/>
    <property type="evidence" value="ECO:0007669"/>
    <property type="project" value="UniProtKB-KW"/>
</dbReference>
<reference evidence="11 12" key="1">
    <citation type="submission" date="2017-02" db="EMBL/GenBank/DDBJ databases">
        <title>Prevalence of linear plasmids in Cutibacterium acnes isolates obtained from cancerous prostatic tissue.</title>
        <authorList>
            <person name="Davidsson S."/>
            <person name="Bruggemann H."/>
        </authorList>
    </citation>
    <scope>NUCLEOTIDE SEQUENCE [LARGE SCALE GENOMIC DNA]</scope>
    <source>
        <strain evidence="11 12">11-78</strain>
    </source>
</reference>
<dbReference type="InterPro" id="IPR020084">
    <property type="entry name" value="NUDIX_hydrolase_CS"/>
</dbReference>
<dbReference type="InterPro" id="IPR000086">
    <property type="entry name" value="NUDIX_hydrolase_dom"/>
</dbReference>
<comment type="catalytic activity">
    <reaction evidence="9">
        <text>a 5'-end NAD(+)-phospho-ribonucleoside in mRNA + H2O = a 5'-end phospho-adenosine-phospho-ribonucleoside in mRNA + beta-nicotinamide D-ribonucleotide + 2 H(+)</text>
        <dbReference type="Rhea" id="RHEA:60876"/>
        <dbReference type="Rhea" id="RHEA-COMP:15698"/>
        <dbReference type="Rhea" id="RHEA-COMP:15719"/>
        <dbReference type="ChEBI" id="CHEBI:14649"/>
        <dbReference type="ChEBI" id="CHEBI:15377"/>
        <dbReference type="ChEBI" id="CHEBI:15378"/>
        <dbReference type="ChEBI" id="CHEBI:144029"/>
        <dbReference type="ChEBI" id="CHEBI:144051"/>
    </reaction>
    <physiologicalReaction direction="left-to-right" evidence="9">
        <dbReference type="Rhea" id="RHEA:60877"/>
    </physiologicalReaction>
</comment>
<dbReference type="CDD" id="cd03429">
    <property type="entry name" value="NUDIX_NADH_pyrophosphatase_Nudt13"/>
    <property type="match status" value="1"/>
</dbReference>
<evidence type="ECO:0000256" key="8">
    <source>
        <dbReference type="ARBA" id="ARBA00023027"/>
    </source>
</evidence>
<evidence type="ECO:0000313" key="12">
    <source>
        <dbReference type="Proteomes" id="UP000226191"/>
    </source>
</evidence>
<sequence length="300" mass="33250">MNRISDSRIVGRPLLDRCHADRNDDKANRARWDDPAAPLLLIDPYDKVVMAHDRVVAVPTEGERDDQHDLLLGVVDGVPWFTRRTNEPRPEARSVRAVDLVPVDRELVMSAVAALAWHESNPLCPRCGQSTRVTSGGPARVCPQGHYVFPRTEPAIITAVLDDEDRIVLARQRSWEPHRRSVLAGFVETGEPAEHAVVREVAEETTLTITSACYIGSQAWPFPRSLMFGYVARATGTIDVGHDELAEASFLSRQEVSGQVNAGRLQLPPTLSIARALIDAWLEHRLPEPESGFDLSAPLR</sequence>
<evidence type="ECO:0000313" key="11">
    <source>
        <dbReference type="EMBL" id="PGF32092.1"/>
    </source>
</evidence>